<name>A0A0R1H746_9LACO</name>
<dbReference type="PATRIC" id="fig|1423726.3.peg.2501"/>
<dbReference type="InterPro" id="IPR001991">
    <property type="entry name" value="Na-dicarboxylate_symporter"/>
</dbReference>
<feature type="transmembrane region" description="Helical" evidence="7">
    <location>
        <begin position="137"/>
        <end position="158"/>
    </location>
</feature>
<dbReference type="InterPro" id="IPR036458">
    <property type="entry name" value="Na:dicarbo_symporter_sf"/>
</dbReference>
<gene>
    <name evidence="8" type="ORF">FC07_GL002409</name>
</gene>
<evidence type="ECO:0000256" key="1">
    <source>
        <dbReference type="ARBA" id="ARBA00004651"/>
    </source>
</evidence>
<protein>
    <submittedName>
        <fullName evidence="8">Sodium dicarboxylate symporter family protein</fullName>
    </submittedName>
</protein>
<dbReference type="GO" id="GO:0015293">
    <property type="term" value="F:symporter activity"/>
    <property type="evidence" value="ECO:0007669"/>
    <property type="project" value="UniProtKB-KW"/>
</dbReference>
<feature type="transmembrane region" description="Helical" evidence="7">
    <location>
        <begin position="43"/>
        <end position="63"/>
    </location>
</feature>
<evidence type="ECO:0000313" key="8">
    <source>
        <dbReference type="EMBL" id="KRK39442.1"/>
    </source>
</evidence>
<dbReference type="Gene3D" id="1.10.3860.10">
    <property type="entry name" value="Sodium:dicarboxylate symporter"/>
    <property type="match status" value="1"/>
</dbReference>
<evidence type="ECO:0000256" key="6">
    <source>
        <dbReference type="ARBA" id="ARBA00023136"/>
    </source>
</evidence>
<feature type="transmembrane region" description="Helical" evidence="7">
    <location>
        <begin position="250"/>
        <end position="268"/>
    </location>
</feature>
<dbReference type="SUPFAM" id="SSF118215">
    <property type="entry name" value="Proton glutamate symport protein"/>
    <property type="match status" value="1"/>
</dbReference>
<feature type="transmembrane region" description="Helical" evidence="7">
    <location>
        <begin position="75"/>
        <end position="97"/>
    </location>
</feature>
<sequence>MMHKKFNLTTQIIIGMVVGIGLGLVGGQQVAGIKIVGDLFLRLIQMAVIPLIFCAVIEAIGSLPMKQLGRLGLKTAAWFTVTTILAACIGLVAGWWFNPGHGLHLSLAGTNAKQLLAHQPSLQNTILGFFPTNIFEALAKGNTIQIIVFALFFGIALSKANQNQHYQTLLTGIRQINQLLIDLITLVMKLAPIGIGALMAWVTATNGAKVILPLSKFLILFGAGTLLFLFGLFAMITIRAHIPLRGILHGFSRIIIVAMTTTSSAASLSVEMADAEKRLGVHKQISELVLPLGMALNSNGLAMYLALACVTMSQFYGLAISPIIMIKIVALSIVACLGTVVVPGGGLVALAIIVPSIGLPLESIGLLAGIDWFSGIFRTVLNVVGDTTTAIMIAADEDQLDRQVYQTKA</sequence>
<keyword evidence="6 7" id="KW-0472">Membrane</keyword>
<dbReference type="PRINTS" id="PR00173">
    <property type="entry name" value="EDTRNSPORT"/>
</dbReference>
<dbReference type="PANTHER" id="PTHR42865">
    <property type="entry name" value="PROTON/GLUTAMATE-ASPARTATE SYMPORTER"/>
    <property type="match status" value="1"/>
</dbReference>
<dbReference type="PANTHER" id="PTHR42865:SF7">
    <property type="entry name" value="PROTON_GLUTAMATE-ASPARTATE SYMPORTER"/>
    <property type="match status" value="1"/>
</dbReference>
<keyword evidence="2" id="KW-0813">Transport</keyword>
<comment type="subcellular location">
    <subcellularLocation>
        <location evidence="1">Cell membrane</location>
        <topology evidence="1">Multi-pass membrane protein</topology>
    </subcellularLocation>
</comment>
<feature type="transmembrane region" description="Helical" evidence="7">
    <location>
        <begin position="12"/>
        <end position="31"/>
    </location>
</feature>
<organism evidence="8 9">
    <name type="scientific">Loigolactobacillus bifermentans DSM 20003</name>
    <dbReference type="NCBI Taxonomy" id="1423726"/>
    <lineage>
        <taxon>Bacteria</taxon>
        <taxon>Bacillati</taxon>
        <taxon>Bacillota</taxon>
        <taxon>Bacilli</taxon>
        <taxon>Lactobacillales</taxon>
        <taxon>Lactobacillaceae</taxon>
        <taxon>Loigolactobacillus</taxon>
    </lineage>
</organism>
<feature type="transmembrane region" description="Helical" evidence="7">
    <location>
        <begin position="217"/>
        <end position="238"/>
    </location>
</feature>
<accession>A0A0R1H746</accession>
<reference evidence="8 9" key="1">
    <citation type="journal article" date="2015" name="Genome Announc.">
        <title>Expanding the biotechnology potential of lactobacilli through comparative genomics of 213 strains and associated genera.</title>
        <authorList>
            <person name="Sun Z."/>
            <person name="Harris H.M."/>
            <person name="McCann A."/>
            <person name="Guo C."/>
            <person name="Argimon S."/>
            <person name="Zhang W."/>
            <person name="Yang X."/>
            <person name="Jeffery I.B."/>
            <person name="Cooney J.C."/>
            <person name="Kagawa T.F."/>
            <person name="Liu W."/>
            <person name="Song Y."/>
            <person name="Salvetti E."/>
            <person name="Wrobel A."/>
            <person name="Rasinkangas P."/>
            <person name="Parkhill J."/>
            <person name="Rea M.C."/>
            <person name="O'Sullivan O."/>
            <person name="Ritari J."/>
            <person name="Douillard F.P."/>
            <person name="Paul Ross R."/>
            <person name="Yang R."/>
            <person name="Briner A.E."/>
            <person name="Felis G.E."/>
            <person name="de Vos W.M."/>
            <person name="Barrangou R."/>
            <person name="Klaenhammer T.R."/>
            <person name="Caufield P.W."/>
            <person name="Cui Y."/>
            <person name="Zhang H."/>
            <person name="O'Toole P.W."/>
        </authorList>
    </citation>
    <scope>NUCLEOTIDE SEQUENCE [LARGE SCALE GENOMIC DNA]</scope>
    <source>
        <strain evidence="8 9">DSM 20003</strain>
    </source>
</reference>
<comment type="caution">
    <text evidence="8">The sequence shown here is derived from an EMBL/GenBank/DDBJ whole genome shotgun (WGS) entry which is preliminary data.</text>
</comment>
<evidence type="ECO:0000256" key="4">
    <source>
        <dbReference type="ARBA" id="ARBA00022692"/>
    </source>
</evidence>
<dbReference type="EMBL" id="AZDA01000043">
    <property type="protein sequence ID" value="KRK39442.1"/>
    <property type="molecule type" value="Genomic_DNA"/>
</dbReference>
<evidence type="ECO:0000256" key="3">
    <source>
        <dbReference type="ARBA" id="ARBA00022475"/>
    </source>
</evidence>
<evidence type="ECO:0000313" key="9">
    <source>
        <dbReference type="Proteomes" id="UP000051461"/>
    </source>
</evidence>
<feature type="transmembrane region" description="Helical" evidence="7">
    <location>
        <begin position="179"/>
        <end position="202"/>
    </location>
</feature>
<keyword evidence="9" id="KW-1185">Reference proteome</keyword>
<keyword evidence="5 7" id="KW-1133">Transmembrane helix</keyword>
<keyword evidence="4 7" id="KW-0812">Transmembrane</keyword>
<evidence type="ECO:0000256" key="7">
    <source>
        <dbReference type="SAM" id="Phobius"/>
    </source>
</evidence>
<evidence type="ECO:0000256" key="2">
    <source>
        <dbReference type="ARBA" id="ARBA00022448"/>
    </source>
</evidence>
<dbReference type="Proteomes" id="UP000051461">
    <property type="component" value="Unassembled WGS sequence"/>
</dbReference>
<proteinExistence type="predicted"/>
<dbReference type="AlphaFoldDB" id="A0A0R1H746"/>
<dbReference type="Pfam" id="PF00375">
    <property type="entry name" value="SDF"/>
    <property type="match status" value="1"/>
</dbReference>
<keyword evidence="3" id="KW-1003">Cell membrane</keyword>
<dbReference type="GO" id="GO:0005886">
    <property type="term" value="C:plasma membrane"/>
    <property type="evidence" value="ECO:0007669"/>
    <property type="project" value="UniProtKB-SubCell"/>
</dbReference>
<dbReference type="STRING" id="1423726.FC07_GL002409"/>
<evidence type="ECO:0000256" key="5">
    <source>
        <dbReference type="ARBA" id="ARBA00022989"/>
    </source>
</evidence>